<keyword evidence="3" id="KW-1185">Reference proteome</keyword>
<name>A0A4Q1D9K1_9BACT</name>
<keyword evidence="1" id="KW-1133">Transmembrane helix</keyword>
<dbReference type="RefSeq" id="WP_129001772.1">
    <property type="nucleotide sequence ID" value="NZ_SDHZ01000001.1"/>
</dbReference>
<dbReference type="InterPro" id="IPR004891">
    <property type="entry name" value="Mercury-R_MerC"/>
</dbReference>
<keyword evidence="1" id="KW-0812">Transmembrane</keyword>
<feature type="transmembrane region" description="Helical" evidence="1">
    <location>
        <begin position="47"/>
        <end position="66"/>
    </location>
</feature>
<feature type="transmembrane region" description="Helical" evidence="1">
    <location>
        <begin position="20"/>
        <end position="41"/>
    </location>
</feature>
<sequence>MMNANVYKPIWDKISIGASLACTVHCILLPLLFGTLPLLGIELLENTALEIVTIAISALLGGWAIYRGYYHFHRSKLVILLFLAGIAALTAGNLAEREATEMAFKLTGAIALVAAHLRNRRKCKRCC</sequence>
<keyword evidence="1" id="KW-0472">Membrane</keyword>
<dbReference type="Pfam" id="PF03203">
    <property type="entry name" value="MerC"/>
    <property type="match status" value="1"/>
</dbReference>
<dbReference type="OrthoDB" id="5966279at2"/>
<dbReference type="EMBL" id="SDHZ01000001">
    <property type="protein sequence ID" value="RXK86021.1"/>
    <property type="molecule type" value="Genomic_DNA"/>
</dbReference>
<organism evidence="2 3">
    <name type="scientific">Filimonas effusa</name>
    <dbReference type="NCBI Taxonomy" id="2508721"/>
    <lineage>
        <taxon>Bacteria</taxon>
        <taxon>Pseudomonadati</taxon>
        <taxon>Bacteroidota</taxon>
        <taxon>Chitinophagia</taxon>
        <taxon>Chitinophagales</taxon>
        <taxon>Chitinophagaceae</taxon>
        <taxon>Filimonas</taxon>
    </lineage>
</organism>
<reference evidence="2 3" key="1">
    <citation type="submission" date="2019-01" db="EMBL/GenBank/DDBJ databases">
        <title>Filimonas sp. strain TTM-71.</title>
        <authorList>
            <person name="Chen W.-M."/>
        </authorList>
    </citation>
    <scope>NUCLEOTIDE SEQUENCE [LARGE SCALE GENOMIC DNA]</scope>
    <source>
        <strain evidence="2 3">TTM-71</strain>
    </source>
</reference>
<dbReference type="GO" id="GO:0016020">
    <property type="term" value="C:membrane"/>
    <property type="evidence" value="ECO:0007669"/>
    <property type="project" value="InterPro"/>
</dbReference>
<evidence type="ECO:0000256" key="1">
    <source>
        <dbReference type="SAM" id="Phobius"/>
    </source>
</evidence>
<dbReference type="GO" id="GO:0015097">
    <property type="term" value="F:mercury ion transmembrane transporter activity"/>
    <property type="evidence" value="ECO:0007669"/>
    <property type="project" value="InterPro"/>
</dbReference>
<proteinExistence type="predicted"/>
<evidence type="ECO:0000313" key="2">
    <source>
        <dbReference type="EMBL" id="RXK86021.1"/>
    </source>
</evidence>
<comment type="caution">
    <text evidence="2">The sequence shown here is derived from an EMBL/GenBank/DDBJ whole genome shotgun (WGS) entry which is preliminary data.</text>
</comment>
<gene>
    <name evidence="2" type="ORF">ESB13_04215</name>
</gene>
<accession>A0A4Q1D9K1</accession>
<feature type="transmembrane region" description="Helical" evidence="1">
    <location>
        <begin position="78"/>
        <end position="96"/>
    </location>
</feature>
<dbReference type="Proteomes" id="UP000290545">
    <property type="component" value="Unassembled WGS sequence"/>
</dbReference>
<dbReference type="AlphaFoldDB" id="A0A4Q1D9K1"/>
<feature type="transmembrane region" description="Helical" evidence="1">
    <location>
        <begin position="102"/>
        <end position="119"/>
    </location>
</feature>
<evidence type="ECO:0000313" key="3">
    <source>
        <dbReference type="Proteomes" id="UP000290545"/>
    </source>
</evidence>
<protein>
    <submittedName>
        <fullName evidence="2">MerC domain-containing protein</fullName>
    </submittedName>
</protein>